<organism evidence="2 3">
    <name type="scientific">Prymnesium parvum</name>
    <name type="common">Toxic golden alga</name>
    <dbReference type="NCBI Taxonomy" id="97485"/>
    <lineage>
        <taxon>Eukaryota</taxon>
        <taxon>Haptista</taxon>
        <taxon>Haptophyta</taxon>
        <taxon>Prymnesiophyceae</taxon>
        <taxon>Prymnesiales</taxon>
        <taxon>Prymnesiaceae</taxon>
        <taxon>Prymnesium</taxon>
    </lineage>
</organism>
<reference evidence="2 3" key="1">
    <citation type="journal article" date="2024" name="Science">
        <title>Giant polyketide synthase enzymes in the biosynthesis of giant marine polyether toxins.</title>
        <authorList>
            <person name="Fallon T.R."/>
            <person name="Shende V.V."/>
            <person name="Wierzbicki I.H."/>
            <person name="Pendleton A.L."/>
            <person name="Watervoot N.F."/>
            <person name="Auber R.P."/>
            <person name="Gonzalez D.J."/>
            <person name="Wisecaver J.H."/>
            <person name="Moore B.S."/>
        </authorList>
    </citation>
    <scope>NUCLEOTIDE SEQUENCE [LARGE SCALE GENOMIC DNA]</scope>
    <source>
        <strain evidence="2 3">12B1</strain>
    </source>
</reference>
<protein>
    <submittedName>
        <fullName evidence="2">Uncharacterized protein</fullName>
    </submittedName>
</protein>
<dbReference type="AlphaFoldDB" id="A0AB34J3F9"/>
<comment type="caution">
    <text evidence="2">The sequence shown here is derived from an EMBL/GenBank/DDBJ whole genome shotgun (WGS) entry which is preliminary data.</text>
</comment>
<evidence type="ECO:0000256" key="1">
    <source>
        <dbReference type="SAM" id="MobiDB-lite"/>
    </source>
</evidence>
<dbReference type="EMBL" id="JBGBPQ010000013">
    <property type="protein sequence ID" value="KAL1512203.1"/>
    <property type="molecule type" value="Genomic_DNA"/>
</dbReference>
<accession>A0AB34J3F9</accession>
<proteinExistence type="predicted"/>
<name>A0AB34J3F9_PRYPA</name>
<feature type="region of interest" description="Disordered" evidence="1">
    <location>
        <begin position="233"/>
        <end position="256"/>
    </location>
</feature>
<feature type="compositionally biased region" description="Polar residues" evidence="1">
    <location>
        <begin position="240"/>
        <end position="256"/>
    </location>
</feature>
<sequence>MAVTPPYQLIKGDKYNMALGVLTAFTLAITKDLKSLPPFVRWQLNAFTNWNLIFITLRVVLQQRQWDPFLAVNSMGILAGFRTAMTQGLDDNMRHKIASYGLPLPRPVFMALDHAVHTLPSVVLITRLVQQNRHVPQMNALFSLILSTWFAFRQSAKLDSSDIYVPHPWRRTWLAILVSALSTPALVNSLIAKSTRRTAIIGLVMLLPYLSTRLDPNLRSTYNFEYKVCNAKGPHKEPSQRASTGDSMPRVQSSFM</sequence>
<evidence type="ECO:0000313" key="2">
    <source>
        <dbReference type="EMBL" id="KAL1512203.1"/>
    </source>
</evidence>
<evidence type="ECO:0000313" key="3">
    <source>
        <dbReference type="Proteomes" id="UP001515480"/>
    </source>
</evidence>
<gene>
    <name evidence="2" type="ORF">AB1Y20_005467</name>
</gene>
<keyword evidence="3" id="KW-1185">Reference proteome</keyword>
<dbReference type="Proteomes" id="UP001515480">
    <property type="component" value="Unassembled WGS sequence"/>
</dbReference>